<keyword evidence="7" id="KW-0013">ADP-ribosylation</keyword>
<evidence type="ECO:0000259" key="20">
    <source>
        <dbReference type="PROSITE" id="PS51977"/>
    </source>
</evidence>
<keyword evidence="6" id="KW-0677">Repeat</keyword>
<dbReference type="Pfam" id="PF08063">
    <property type="entry name" value="Zn_ribbon_PADR1"/>
    <property type="match status" value="1"/>
</dbReference>
<dbReference type="CDD" id="cd08001">
    <property type="entry name" value="WGR_PARP1_like"/>
    <property type="match status" value="1"/>
</dbReference>
<evidence type="ECO:0000256" key="1">
    <source>
        <dbReference type="ARBA" id="ARBA00004123"/>
    </source>
</evidence>
<evidence type="ECO:0000256" key="3">
    <source>
        <dbReference type="ARBA" id="ARBA00022679"/>
    </source>
</evidence>
<evidence type="ECO:0000256" key="10">
    <source>
        <dbReference type="ARBA" id="ARBA00023027"/>
    </source>
</evidence>
<evidence type="ECO:0000256" key="5">
    <source>
        <dbReference type="ARBA" id="ARBA00022723"/>
    </source>
</evidence>
<dbReference type="PANTHER" id="PTHR10459:SF60">
    <property type="entry name" value="POLY [ADP-RIBOSE] POLYMERASE 2"/>
    <property type="match status" value="1"/>
</dbReference>
<evidence type="ECO:0000256" key="2">
    <source>
        <dbReference type="ARBA" id="ARBA00022676"/>
    </source>
</evidence>
<dbReference type="CDD" id="cd01437">
    <property type="entry name" value="parp_like"/>
    <property type="match status" value="1"/>
</dbReference>
<evidence type="ECO:0000256" key="13">
    <source>
        <dbReference type="ARBA" id="ARBA00024347"/>
    </source>
</evidence>
<dbReference type="InterPro" id="IPR004102">
    <property type="entry name" value="Poly(ADP-ribose)pol_reg_dom"/>
</dbReference>
<feature type="domain" description="PARP alpha-helical" evidence="19">
    <location>
        <begin position="502"/>
        <end position="620"/>
    </location>
</feature>
<dbReference type="GO" id="GO:0008270">
    <property type="term" value="F:zinc ion binding"/>
    <property type="evidence" value="ECO:0007669"/>
    <property type="project" value="UniProtKB-KW"/>
</dbReference>
<evidence type="ECO:0000256" key="7">
    <source>
        <dbReference type="ARBA" id="ARBA00022765"/>
    </source>
</evidence>
<name>A0A8R1HPN0_CAEJA</name>
<dbReference type="Gene3D" id="1.10.20.130">
    <property type="match status" value="1"/>
</dbReference>
<keyword evidence="11" id="KW-0238">DNA-binding</keyword>
<evidence type="ECO:0000259" key="17">
    <source>
        <dbReference type="PROSITE" id="PS50064"/>
    </source>
</evidence>
<dbReference type="InterPro" id="IPR036957">
    <property type="entry name" value="Znf_PARP_sf"/>
</dbReference>
<keyword evidence="3 15" id="KW-0808">Transferase</keyword>
<dbReference type="InterPro" id="IPR012982">
    <property type="entry name" value="PARP1-like_PADR1_Zn_ribbon"/>
</dbReference>
<keyword evidence="12" id="KW-0539">Nucleus</keyword>
<keyword evidence="9" id="KW-0862">Zinc</keyword>
<dbReference type="Proteomes" id="UP000005237">
    <property type="component" value="Unassembled WGS sequence"/>
</dbReference>
<evidence type="ECO:0000259" key="18">
    <source>
        <dbReference type="PROSITE" id="PS51059"/>
    </source>
</evidence>
<keyword evidence="8" id="KW-0863">Zinc-finger</keyword>
<evidence type="ECO:0000256" key="15">
    <source>
        <dbReference type="RuleBase" id="RU362114"/>
    </source>
</evidence>
<keyword evidence="10 15" id="KW-0520">NAD</keyword>
<dbReference type="GO" id="GO:0006302">
    <property type="term" value="P:double-strand break repair"/>
    <property type="evidence" value="ECO:0007669"/>
    <property type="project" value="TreeGrafter"/>
</dbReference>
<feature type="domain" description="PARP-type" evidence="17">
    <location>
        <begin position="1"/>
        <end position="61"/>
    </location>
</feature>
<reference evidence="22" key="1">
    <citation type="submission" date="2010-08" db="EMBL/GenBank/DDBJ databases">
        <authorList>
            <consortium name="Caenorhabditis japonica Sequencing Consortium"/>
            <person name="Wilson R.K."/>
        </authorList>
    </citation>
    <scope>NUCLEOTIDE SEQUENCE [LARGE SCALE GENOMIC DNA]</scope>
    <source>
        <strain evidence="22">DF5081</strain>
    </source>
</reference>
<dbReference type="PROSITE" id="PS51977">
    <property type="entry name" value="WGR"/>
    <property type="match status" value="1"/>
</dbReference>
<dbReference type="EC" id="2.4.2.-" evidence="15"/>
<dbReference type="InterPro" id="IPR036616">
    <property type="entry name" value="Poly(ADP-ribose)pol_reg_dom_sf"/>
</dbReference>
<evidence type="ECO:0000256" key="16">
    <source>
        <dbReference type="SAM" id="Coils"/>
    </source>
</evidence>
<dbReference type="Pfam" id="PF02877">
    <property type="entry name" value="PARP_reg"/>
    <property type="match status" value="1"/>
</dbReference>
<evidence type="ECO:0000259" key="19">
    <source>
        <dbReference type="PROSITE" id="PS51060"/>
    </source>
</evidence>
<dbReference type="GO" id="GO:1990404">
    <property type="term" value="F:NAD+-protein mono-ADP-ribosyltransferase activity"/>
    <property type="evidence" value="ECO:0007669"/>
    <property type="project" value="TreeGrafter"/>
</dbReference>
<dbReference type="Pfam" id="PF05406">
    <property type="entry name" value="WGR"/>
    <property type="match status" value="1"/>
</dbReference>
<dbReference type="PROSITE" id="PS52007">
    <property type="entry name" value="PADR1"/>
    <property type="match status" value="1"/>
</dbReference>
<dbReference type="PROSITE" id="PS51060">
    <property type="entry name" value="PARP_ALPHA_HD"/>
    <property type="match status" value="1"/>
</dbReference>
<dbReference type="PROSITE" id="PS51059">
    <property type="entry name" value="PARP_CATALYTIC"/>
    <property type="match status" value="1"/>
</dbReference>
<evidence type="ECO:0000256" key="11">
    <source>
        <dbReference type="ARBA" id="ARBA00023125"/>
    </source>
</evidence>
<protein>
    <recommendedName>
        <fullName evidence="15">Poly [ADP-ribose] polymerase</fullName>
        <shortName evidence="15">PARP</shortName>
        <ecNumber evidence="15">2.4.2.-</ecNumber>
    </recommendedName>
</protein>
<dbReference type="SUPFAM" id="SSF47587">
    <property type="entry name" value="Domain of poly(ADP-ribose) polymerase"/>
    <property type="match status" value="1"/>
</dbReference>
<sequence length="787" mass="91446">MSMCQPSSFFDGNIDSWYHFECFWQQMRPRHDDINIASIRGVDCLKWDHQNALRERIQIFQATKSPLPQLNHLVLSSLKIEKSATNRGKCFKCSKSFEKGEIKMWNRKWLHAKCLFESVDRVVDELEAIPGWQEQEEQFRIKVQQVFDEIIKEKKVESFNKDSEILEEMQSSSNNILTLSDSPRPHVLTNQEIEIEQDEDDLIIIEEKVETPSRKLADKRKMGKEAKLAELRQKRMKKQADRLWDYRQKFENMSCHDRRLVLEFNDQDIPEGHDPTAQLLDRLVDNAVFGCPIGCPQCPNGKIVYDSAQRTYVCTGFATEYTRCQYKSKNPTRTPFKLPEKLYRHFKDGVFVFNEMSERLYVEEEEKNGTVVDAKFHLAKNCHVYKNETDGSLFQATLSYTDVTLNKNSFYKIQLLKDDLYEHYYVFRSWGRVGTDVGDTKSDFFVKEVAIEVFQKTFYEKTKNEWKYRKHFRKMPGCFNFVETDFTEFEQQADEEVTPSEASRLPESVKQIVASIFNIENMKSALQSFEMDVNKMPLGKLSTKQIRQAYDALSELGDLLAEHPIRKDKVLDVTNKFYTLIPHNFGMKVPEPIDSLHKIKEKNNMLTSLLDIKYAYDQICGSKPSKGIVGRDPVDVNYEKLKCIMTGLRIAPPEAPVSGYMFGKGVYFADMFTKSFFYCRANNHEEAYLLLCDVALGSSNTLTQATTMSLKTLPVGTSSVKGMGREFPNERGNFCHPDGYLIPKGIPMSQKKQGLSLIYNEYIVYDVNQIQLKYLVRVRLNQARRLE</sequence>
<keyword evidence="2 15" id="KW-0328">Glycosyltransferase</keyword>
<dbReference type="AlphaFoldDB" id="A0A8R1HPN0"/>
<accession>A0A8R1HPN0</accession>
<dbReference type="SUPFAM" id="SSF56399">
    <property type="entry name" value="ADP-ribosylation"/>
    <property type="match status" value="1"/>
</dbReference>
<reference evidence="21" key="2">
    <citation type="submission" date="2022-06" db="UniProtKB">
        <authorList>
            <consortium name="EnsemblMetazoa"/>
        </authorList>
    </citation>
    <scope>IDENTIFICATION</scope>
    <source>
        <strain evidence="21">DF5081</strain>
    </source>
</reference>
<evidence type="ECO:0000256" key="9">
    <source>
        <dbReference type="ARBA" id="ARBA00022833"/>
    </source>
</evidence>
<keyword evidence="5" id="KW-0479">Metal-binding</keyword>
<dbReference type="GO" id="GO:0016779">
    <property type="term" value="F:nucleotidyltransferase activity"/>
    <property type="evidence" value="ECO:0007669"/>
    <property type="project" value="UniProtKB-KW"/>
</dbReference>
<keyword evidence="16" id="KW-0175">Coiled coil</keyword>
<organism evidence="21 22">
    <name type="scientific">Caenorhabditis japonica</name>
    <dbReference type="NCBI Taxonomy" id="281687"/>
    <lineage>
        <taxon>Eukaryota</taxon>
        <taxon>Metazoa</taxon>
        <taxon>Ecdysozoa</taxon>
        <taxon>Nematoda</taxon>
        <taxon>Chromadorea</taxon>
        <taxon>Rhabditida</taxon>
        <taxon>Rhabditina</taxon>
        <taxon>Rhabditomorpha</taxon>
        <taxon>Rhabditoidea</taxon>
        <taxon>Rhabditidae</taxon>
        <taxon>Peloderinae</taxon>
        <taxon>Caenorhabditis</taxon>
    </lineage>
</organism>
<dbReference type="GO" id="GO:0003677">
    <property type="term" value="F:DNA binding"/>
    <property type="evidence" value="ECO:0007669"/>
    <property type="project" value="UniProtKB-KW"/>
</dbReference>
<evidence type="ECO:0000256" key="14">
    <source>
        <dbReference type="ARBA" id="ARBA00033987"/>
    </source>
</evidence>
<evidence type="ECO:0000313" key="22">
    <source>
        <dbReference type="Proteomes" id="UP000005237"/>
    </source>
</evidence>
<dbReference type="InterPro" id="IPR050800">
    <property type="entry name" value="ARTD/PARP"/>
</dbReference>
<feature type="domain" description="PARP catalytic" evidence="18">
    <location>
        <begin position="544"/>
        <end position="787"/>
    </location>
</feature>
<dbReference type="InterPro" id="IPR012317">
    <property type="entry name" value="Poly(ADP-ribose)pol_cat_dom"/>
</dbReference>
<comment type="catalytic activity">
    <reaction evidence="14">
        <text>NAD(+) + (ADP-D-ribosyl)n-acceptor = nicotinamide + (ADP-D-ribosyl)n+1-acceptor + H(+).</text>
        <dbReference type="EC" id="2.4.2.30"/>
    </reaction>
</comment>
<dbReference type="Pfam" id="PF21728">
    <property type="entry name" value="PADR1_N"/>
    <property type="match status" value="1"/>
</dbReference>
<dbReference type="SUPFAM" id="SSF142921">
    <property type="entry name" value="WGR domain-like"/>
    <property type="match status" value="1"/>
</dbReference>
<dbReference type="Gene3D" id="3.30.1740.10">
    <property type="entry name" value="Zinc finger, PARP-type"/>
    <property type="match status" value="2"/>
</dbReference>
<dbReference type="SMART" id="SM01336">
    <property type="entry name" value="zf-PARP"/>
    <property type="match status" value="2"/>
</dbReference>
<comment type="similarity">
    <text evidence="13">Belongs to the ARTD/PARP family.</text>
</comment>
<keyword evidence="22" id="KW-1185">Reference proteome</keyword>
<dbReference type="InterPro" id="IPR038650">
    <property type="entry name" value="PADR1_C_dom_sf"/>
</dbReference>
<dbReference type="Pfam" id="PF00644">
    <property type="entry name" value="PARP"/>
    <property type="match status" value="1"/>
</dbReference>
<dbReference type="InterPro" id="IPR036930">
    <property type="entry name" value="WGR_dom_sf"/>
</dbReference>
<dbReference type="PROSITE" id="PS50064">
    <property type="entry name" value="ZF_PARP_2"/>
    <property type="match status" value="1"/>
</dbReference>
<dbReference type="Gene3D" id="1.20.142.10">
    <property type="entry name" value="Poly(ADP-ribose) polymerase, regulatory domain"/>
    <property type="match status" value="1"/>
</dbReference>
<feature type="coiled-coil region" evidence="16">
    <location>
        <begin position="188"/>
        <end position="234"/>
    </location>
</feature>
<dbReference type="GO" id="GO:0070212">
    <property type="term" value="P:protein poly-ADP-ribosylation"/>
    <property type="evidence" value="ECO:0007669"/>
    <property type="project" value="TreeGrafter"/>
</dbReference>
<keyword evidence="4" id="KW-0548">Nucleotidyltransferase</keyword>
<dbReference type="PANTHER" id="PTHR10459">
    <property type="entry name" value="DNA LIGASE"/>
    <property type="match status" value="1"/>
</dbReference>
<evidence type="ECO:0000256" key="8">
    <source>
        <dbReference type="ARBA" id="ARBA00022771"/>
    </source>
</evidence>
<evidence type="ECO:0000256" key="12">
    <source>
        <dbReference type="ARBA" id="ARBA00023242"/>
    </source>
</evidence>
<dbReference type="SUPFAM" id="SSF57716">
    <property type="entry name" value="Glucocorticoid receptor-like (DNA-binding domain)"/>
    <property type="match status" value="2"/>
</dbReference>
<dbReference type="InterPro" id="IPR049296">
    <property type="entry name" value="PARP1-like_PADR1_N"/>
</dbReference>
<dbReference type="GO" id="GO:0003950">
    <property type="term" value="F:NAD+ poly-ADP-ribosyltransferase activity"/>
    <property type="evidence" value="ECO:0007669"/>
    <property type="project" value="UniProtKB-UniRule"/>
</dbReference>
<dbReference type="InterPro" id="IPR001510">
    <property type="entry name" value="Znf_PARP"/>
</dbReference>
<dbReference type="InterPro" id="IPR008893">
    <property type="entry name" value="WGR_domain"/>
</dbReference>
<evidence type="ECO:0000313" key="21">
    <source>
        <dbReference type="EnsemblMetazoa" id="CJA03657.1"/>
    </source>
</evidence>
<comment type="subcellular location">
    <subcellularLocation>
        <location evidence="1">Nucleus</location>
    </subcellularLocation>
</comment>
<dbReference type="FunFam" id="1.20.142.10:FF:000002">
    <property type="entry name" value="Poly [ADP-ribose] polymerase"/>
    <property type="match status" value="1"/>
</dbReference>
<evidence type="ECO:0000256" key="6">
    <source>
        <dbReference type="ARBA" id="ARBA00022737"/>
    </source>
</evidence>
<dbReference type="SMART" id="SM00773">
    <property type="entry name" value="WGR"/>
    <property type="match status" value="1"/>
</dbReference>
<feature type="domain" description="WGR" evidence="20">
    <location>
        <begin position="381"/>
        <end position="479"/>
    </location>
</feature>
<dbReference type="EnsemblMetazoa" id="CJA03657.1">
    <property type="protein sequence ID" value="CJA03657.1"/>
    <property type="gene ID" value="WBGene00122861"/>
</dbReference>
<evidence type="ECO:0000256" key="4">
    <source>
        <dbReference type="ARBA" id="ARBA00022695"/>
    </source>
</evidence>
<proteinExistence type="inferred from homology"/>
<dbReference type="Gene3D" id="3.90.228.10">
    <property type="match status" value="1"/>
</dbReference>
<dbReference type="Gene3D" id="2.20.25.630">
    <property type="match status" value="1"/>
</dbReference>
<dbReference type="GO" id="GO:0005730">
    <property type="term" value="C:nucleolus"/>
    <property type="evidence" value="ECO:0007669"/>
    <property type="project" value="TreeGrafter"/>
</dbReference>
<dbReference type="SMART" id="SM01335">
    <property type="entry name" value="PADR1"/>
    <property type="match status" value="1"/>
</dbReference>